<keyword evidence="1" id="KW-0805">Transcription regulation</keyword>
<evidence type="ECO:0000259" key="5">
    <source>
        <dbReference type="PROSITE" id="PS00716"/>
    </source>
</evidence>
<sequence>MYSTVHQEALSAYSELSCKSPEQLVHQYLPLVKRITSRVVNQVGQPIPREDMEQAGLMGLWEAVTRIDTLQSEQFERFASLRIRGAIIDELRRNDWRPRPLQKRVQQIRDTIAQLSSRDGQPPSEQQVANELLISLDEYHRILNDIQASQLMSFVPEMFEQEQPESLDPLIEQLSSQQEKQNLVKALQLLPEREQMLLHFHYNLDLNLSEIAQIFEVGRARACQLHKQALLRLRSVWQEYN</sequence>
<dbReference type="PANTHER" id="PTHR30385">
    <property type="entry name" value="SIGMA FACTOR F FLAGELLAR"/>
    <property type="match status" value="1"/>
</dbReference>
<feature type="domain" description="RNA polymerase sigma-70" evidence="5">
    <location>
        <begin position="207"/>
        <end position="233"/>
    </location>
</feature>
<evidence type="ECO:0000256" key="1">
    <source>
        <dbReference type="ARBA" id="ARBA00023015"/>
    </source>
</evidence>
<organism evidence="6 7">
    <name type="scientific">Vibrio marisflavi CECT 7928</name>
    <dbReference type="NCBI Taxonomy" id="634439"/>
    <lineage>
        <taxon>Bacteria</taxon>
        <taxon>Pseudomonadati</taxon>
        <taxon>Pseudomonadota</taxon>
        <taxon>Gammaproteobacteria</taxon>
        <taxon>Vibrionales</taxon>
        <taxon>Vibrionaceae</taxon>
        <taxon>Vibrio</taxon>
    </lineage>
</organism>
<keyword evidence="7" id="KW-1185">Reference proteome</keyword>
<accession>A0ABM9A508</accession>
<evidence type="ECO:0000313" key="6">
    <source>
        <dbReference type="EMBL" id="CAH0540033.1"/>
    </source>
</evidence>
<dbReference type="NCBIfam" id="NF005413">
    <property type="entry name" value="PRK06986.1"/>
    <property type="match status" value="1"/>
</dbReference>
<proteinExistence type="predicted"/>
<dbReference type="Pfam" id="PF04539">
    <property type="entry name" value="Sigma70_r3"/>
    <property type="match status" value="1"/>
</dbReference>
<dbReference type="InterPro" id="IPR013325">
    <property type="entry name" value="RNA_pol_sigma_r2"/>
</dbReference>
<protein>
    <submittedName>
        <fullName evidence="6">RNA polymerase sigma factor FliA</fullName>
    </submittedName>
</protein>
<dbReference type="EMBL" id="CAKLDM010000002">
    <property type="protein sequence ID" value="CAH0540033.1"/>
    <property type="molecule type" value="Genomic_DNA"/>
</dbReference>
<keyword evidence="2" id="KW-0731">Sigma factor</keyword>
<dbReference type="InterPro" id="IPR013324">
    <property type="entry name" value="RNA_pol_sigma_r3/r4-like"/>
</dbReference>
<dbReference type="PRINTS" id="PR00046">
    <property type="entry name" value="SIGMA70FCT"/>
</dbReference>
<dbReference type="InterPro" id="IPR007627">
    <property type="entry name" value="RNA_pol_sigma70_r2"/>
</dbReference>
<dbReference type="SUPFAM" id="SSF88659">
    <property type="entry name" value="Sigma3 and sigma4 domains of RNA polymerase sigma factors"/>
    <property type="match status" value="2"/>
</dbReference>
<dbReference type="InterPro" id="IPR012845">
    <property type="entry name" value="RNA_pol_sigma_FliA_WhiG"/>
</dbReference>
<dbReference type="Proteomes" id="UP000838748">
    <property type="component" value="Unassembled WGS sequence"/>
</dbReference>
<dbReference type="Pfam" id="PF04545">
    <property type="entry name" value="Sigma70_r4"/>
    <property type="match status" value="1"/>
</dbReference>
<dbReference type="NCBIfam" id="TIGR02479">
    <property type="entry name" value="FliA_WhiG"/>
    <property type="match status" value="1"/>
</dbReference>
<dbReference type="InterPro" id="IPR014284">
    <property type="entry name" value="RNA_pol_sigma-70_dom"/>
</dbReference>
<dbReference type="PROSITE" id="PS00716">
    <property type="entry name" value="SIGMA70_2"/>
    <property type="match status" value="1"/>
</dbReference>
<dbReference type="InterPro" id="IPR007630">
    <property type="entry name" value="RNA_pol_sigma70_r4"/>
</dbReference>
<evidence type="ECO:0000256" key="2">
    <source>
        <dbReference type="ARBA" id="ARBA00023082"/>
    </source>
</evidence>
<dbReference type="InterPro" id="IPR007624">
    <property type="entry name" value="RNA_pol_sigma70_r3"/>
</dbReference>
<evidence type="ECO:0000256" key="4">
    <source>
        <dbReference type="ARBA" id="ARBA00023163"/>
    </source>
</evidence>
<dbReference type="InterPro" id="IPR000943">
    <property type="entry name" value="RNA_pol_sigma70"/>
</dbReference>
<name>A0ABM9A508_9VIBR</name>
<dbReference type="NCBIfam" id="TIGR02937">
    <property type="entry name" value="sigma70-ECF"/>
    <property type="match status" value="1"/>
</dbReference>
<dbReference type="Gene3D" id="1.20.140.160">
    <property type="match status" value="1"/>
</dbReference>
<dbReference type="Gene3D" id="1.10.1740.10">
    <property type="match status" value="1"/>
</dbReference>
<comment type="caution">
    <text evidence="6">The sequence shown here is derived from an EMBL/GenBank/DDBJ whole genome shotgun (WGS) entry which is preliminary data.</text>
</comment>
<dbReference type="RefSeq" id="WP_237362068.1">
    <property type="nucleotide sequence ID" value="NZ_CAKLDM010000002.1"/>
</dbReference>
<evidence type="ECO:0000256" key="3">
    <source>
        <dbReference type="ARBA" id="ARBA00023125"/>
    </source>
</evidence>
<dbReference type="Pfam" id="PF04542">
    <property type="entry name" value="Sigma70_r2"/>
    <property type="match status" value="1"/>
</dbReference>
<evidence type="ECO:0000313" key="7">
    <source>
        <dbReference type="Proteomes" id="UP000838748"/>
    </source>
</evidence>
<dbReference type="SUPFAM" id="SSF88946">
    <property type="entry name" value="Sigma2 domain of RNA polymerase sigma factors"/>
    <property type="match status" value="1"/>
</dbReference>
<reference evidence="6" key="1">
    <citation type="submission" date="2021-11" db="EMBL/GenBank/DDBJ databases">
        <authorList>
            <person name="Rodrigo-Torres L."/>
            <person name="Arahal R. D."/>
            <person name="Lucena T."/>
        </authorList>
    </citation>
    <scope>NUCLEOTIDE SEQUENCE</scope>
    <source>
        <strain evidence="6">CECT 7928</strain>
    </source>
</reference>
<gene>
    <name evidence="6" type="primary">fliA_1</name>
    <name evidence="6" type="ORF">VMF7928_02582</name>
</gene>
<keyword evidence="3" id="KW-0238">DNA-binding</keyword>
<dbReference type="PANTHER" id="PTHR30385:SF7">
    <property type="entry name" value="RNA POLYMERASE SIGMA FACTOR FLIA"/>
    <property type="match status" value="1"/>
</dbReference>
<keyword evidence="4" id="KW-0804">Transcription</keyword>
<dbReference type="CDD" id="cd06171">
    <property type="entry name" value="Sigma70_r4"/>
    <property type="match status" value="1"/>
</dbReference>